<dbReference type="Proteomes" id="UP000053927">
    <property type="component" value="Unassembled WGS sequence"/>
</dbReference>
<proteinExistence type="predicted"/>
<dbReference type="AlphaFoldDB" id="R7RW49"/>
<dbReference type="RefSeq" id="XP_007303369.1">
    <property type="nucleotide sequence ID" value="XM_007303307.1"/>
</dbReference>
<dbReference type="EMBL" id="JH687478">
    <property type="protein sequence ID" value="EIM78978.1"/>
    <property type="molecule type" value="Genomic_DNA"/>
</dbReference>
<dbReference type="RefSeq" id="XP_007311924.1">
    <property type="nucleotide sequence ID" value="XM_007311862.1"/>
</dbReference>
<organism evidence="2 3">
    <name type="scientific">Stereum hirsutum (strain FP-91666)</name>
    <name type="common">White-rot fungus</name>
    <dbReference type="NCBI Taxonomy" id="721885"/>
    <lineage>
        <taxon>Eukaryota</taxon>
        <taxon>Fungi</taxon>
        <taxon>Dikarya</taxon>
        <taxon>Basidiomycota</taxon>
        <taxon>Agaricomycotina</taxon>
        <taxon>Agaricomycetes</taxon>
        <taxon>Russulales</taxon>
        <taxon>Stereaceae</taxon>
        <taxon>Stereum</taxon>
    </lineage>
</organism>
<feature type="region of interest" description="Disordered" evidence="1">
    <location>
        <begin position="277"/>
        <end position="301"/>
    </location>
</feature>
<dbReference type="KEGG" id="shs:STEHIDRAFT_156052"/>
<feature type="compositionally biased region" description="Polar residues" evidence="1">
    <location>
        <begin position="277"/>
        <end position="290"/>
    </location>
</feature>
<reference evidence="3" key="1">
    <citation type="journal article" date="2012" name="Science">
        <title>The Paleozoic origin of enzymatic lignin decomposition reconstructed from 31 fungal genomes.</title>
        <authorList>
            <person name="Floudas D."/>
            <person name="Binder M."/>
            <person name="Riley R."/>
            <person name="Barry K."/>
            <person name="Blanchette R.A."/>
            <person name="Henrissat B."/>
            <person name="Martinez A.T."/>
            <person name="Otillar R."/>
            <person name="Spatafora J.W."/>
            <person name="Yadav J.S."/>
            <person name="Aerts A."/>
            <person name="Benoit I."/>
            <person name="Boyd A."/>
            <person name="Carlson A."/>
            <person name="Copeland A."/>
            <person name="Coutinho P.M."/>
            <person name="de Vries R.P."/>
            <person name="Ferreira P."/>
            <person name="Findley K."/>
            <person name="Foster B."/>
            <person name="Gaskell J."/>
            <person name="Glotzer D."/>
            <person name="Gorecki P."/>
            <person name="Heitman J."/>
            <person name="Hesse C."/>
            <person name="Hori C."/>
            <person name="Igarashi K."/>
            <person name="Jurgens J.A."/>
            <person name="Kallen N."/>
            <person name="Kersten P."/>
            <person name="Kohler A."/>
            <person name="Kuees U."/>
            <person name="Kumar T.K.A."/>
            <person name="Kuo A."/>
            <person name="LaButti K."/>
            <person name="Larrondo L.F."/>
            <person name="Lindquist E."/>
            <person name="Ling A."/>
            <person name="Lombard V."/>
            <person name="Lucas S."/>
            <person name="Lundell T."/>
            <person name="Martin R."/>
            <person name="McLaughlin D.J."/>
            <person name="Morgenstern I."/>
            <person name="Morin E."/>
            <person name="Murat C."/>
            <person name="Nagy L.G."/>
            <person name="Nolan M."/>
            <person name="Ohm R.A."/>
            <person name="Patyshakuliyeva A."/>
            <person name="Rokas A."/>
            <person name="Ruiz-Duenas F.J."/>
            <person name="Sabat G."/>
            <person name="Salamov A."/>
            <person name="Samejima M."/>
            <person name="Schmutz J."/>
            <person name="Slot J.C."/>
            <person name="St John F."/>
            <person name="Stenlid J."/>
            <person name="Sun H."/>
            <person name="Sun S."/>
            <person name="Syed K."/>
            <person name="Tsang A."/>
            <person name="Wiebenga A."/>
            <person name="Young D."/>
            <person name="Pisabarro A."/>
            <person name="Eastwood D.C."/>
            <person name="Martin F."/>
            <person name="Cullen D."/>
            <person name="Grigoriev I.V."/>
            <person name="Hibbett D.S."/>
        </authorList>
    </citation>
    <scope>NUCLEOTIDE SEQUENCE [LARGE SCALE GENOMIC DNA]</scope>
    <source>
        <strain evidence="3">FP-91666</strain>
    </source>
</reference>
<accession>R7RW49</accession>
<evidence type="ECO:0000313" key="2">
    <source>
        <dbReference type="EMBL" id="EIM78978.1"/>
    </source>
</evidence>
<sequence>MSSACSEAWRLVRQASDEHGAGASGFELLMGTATLIFELEVEVFLLEVGDPGVSAMREECPKVGGATSSTCGLCICGSASSSTQVRLRAVELILPCFLHLDKALLPLYGDHQLDSLAIAATVISTLLTRSSCACAERALSWLRRPSAEMLAAAGINAADWPGRLSFHPLCVSALHYVLSSYDDGGRHITVLAEDAHDPASSTILASYISHLLSIATTHSHTSSNTHRTNYFTYILALTLSHSPPQTLTHLVSLYFPPPPPHSPSSASIFAPPQLPPVSSTLSSNAQTSATSPSSNSVKSLSPSPVAVACATTSAIADARAAEITTDVSEAVN</sequence>
<protein>
    <submittedName>
        <fullName evidence="2">Uncharacterized protein</fullName>
    </submittedName>
</protein>
<feature type="compositionally biased region" description="Low complexity" evidence="1">
    <location>
        <begin position="291"/>
        <end position="301"/>
    </location>
</feature>
<gene>
    <name evidence="2" type="ORF">STEHIDRAFT_164134</name>
</gene>
<keyword evidence="3" id="KW-1185">Reference proteome</keyword>
<name>R7RW49_STEHR</name>
<dbReference type="OrthoDB" id="5212574at2759"/>
<dbReference type="GeneID" id="18802551"/>
<evidence type="ECO:0000256" key="1">
    <source>
        <dbReference type="SAM" id="MobiDB-lite"/>
    </source>
</evidence>
<evidence type="ECO:0000313" key="3">
    <source>
        <dbReference type="Proteomes" id="UP000053927"/>
    </source>
</evidence>
<dbReference type="KEGG" id="shs:STEHIDRAFT_164134"/>